<evidence type="ECO:0000256" key="2">
    <source>
        <dbReference type="ARBA" id="ARBA00008335"/>
    </source>
</evidence>
<feature type="transmembrane region" description="Helical" evidence="9">
    <location>
        <begin position="196"/>
        <end position="216"/>
    </location>
</feature>
<keyword evidence="7 9" id="KW-0472">Membrane</keyword>
<keyword evidence="5 9" id="KW-0812">Transmembrane</keyword>
<feature type="transmembrane region" description="Helical" evidence="9">
    <location>
        <begin position="373"/>
        <end position="391"/>
    </location>
</feature>
<feature type="transmembrane region" description="Helical" evidence="9">
    <location>
        <begin position="278"/>
        <end position="298"/>
    </location>
</feature>
<feature type="transmembrane region" description="Helical" evidence="9">
    <location>
        <begin position="162"/>
        <end position="184"/>
    </location>
</feature>
<evidence type="ECO:0000256" key="8">
    <source>
        <dbReference type="SAM" id="MobiDB-lite"/>
    </source>
</evidence>
<protein>
    <submittedName>
        <fullName evidence="11">MFS transporter</fullName>
    </submittedName>
</protein>
<feature type="transmembrane region" description="Helical" evidence="9">
    <location>
        <begin position="135"/>
        <end position="155"/>
    </location>
</feature>
<dbReference type="InterPro" id="IPR005829">
    <property type="entry name" value="Sugar_transporter_CS"/>
</dbReference>
<dbReference type="PANTHER" id="PTHR43271:SF1">
    <property type="entry name" value="INNER MEMBRANE TRANSPORT PROTEIN YNFM"/>
    <property type="match status" value="1"/>
</dbReference>
<evidence type="ECO:0000313" key="11">
    <source>
        <dbReference type="EMBL" id="MDT0380895.1"/>
    </source>
</evidence>
<feature type="compositionally biased region" description="Basic and acidic residues" evidence="8">
    <location>
        <begin position="22"/>
        <end position="34"/>
    </location>
</feature>
<evidence type="ECO:0000256" key="3">
    <source>
        <dbReference type="ARBA" id="ARBA00022448"/>
    </source>
</evidence>
<dbReference type="Gene3D" id="1.20.1250.20">
    <property type="entry name" value="MFS general substrate transporter like domains"/>
    <property type="match status" value="1"/>
</dbReference>
<dbReference type="Proteomes" id="UP001183414">
    <property type="component" value="Unassembled WGS sequence"/>
</dbReference>
<accession>A0ABU2NV97</accession>
<dbReference type="CDD" id="cd17324">
    <property type="entry name" value="MFS_NepI_like"/>
    <property type="match status" value="1"/>
</dbReference>
<feature type="transmembrane region" description="Helical" evidence="9">
    <location>
        <begin position="111"/>
        <end position="129"/>
    </location>
</feature>
<proteinExistence type="inferred from homology"/>
<evidence type="ECO:0000256" key="9">
    <source>
        <dbReference type="SAM" id="Phobius"/>
    </source>
</evidence>
<dbReference type="InterPro" id="IPR011701">
    <property type="entry name" value="MFS"/>
</dbReference>
<evidence type="ECO:0000256" key="1">
    <source>
        <dbReference type="ARBA" id="ARBA00004651"/>
    </source>
</evidence>
<keyword evidence="4" id="KW-1003">Cell membrane</keyword>
<feature type="transmembrane region" description="Helical" evidence="9">
    <location>
        <begin position="310"/>
        <end position="328"/>
    </location>
</feature>
<sequence length="431" mass="43839">MPSADTRASTGGVGAVSPRAGARSDDPESTKYRPGDPGYRRLSLALFAAGLVAFGLLYSTQALLPAISADLGVTAGRASWTVSGATIGLAVAVLPLSALSERFGRRRTMTVSLAVAVALALVMPLAPSLDALTALRVAQGVAIAGVPASAMAFLSEEVRARALVGAVGLFVAGNSIGGMSGRILTGWVTQMWGWRAALAALAVATLLCAVAYAVLAPRARHFTPSRVSPRALAQTVRTHLANPLLVRLYVIGLLFMTVFGAVYTVIGYRLVGDPFGLSQGLAGSIFVIYLVGTVSSATSGRLHGRLGRRGALYVAIVTTTTGLLLSLADSLLAVAGGLVLITAGFFAGHAVASGSVSRTATEGRAQASALYQMAYYLGSSVGGTVGALAYHGGGWPATVAFSLLALVGAAGVTLYATRRAVRARRAAPLAA</sequence>
<feature type="transmembrane region" description="Helical" evidence="9">
    <location>
        <begin position="244"/>
        <end position="266"/>
    </location>
</feature>
<feature type="domain" description="Major facilitator superfamily (MFS) profile" evidence="10">
    <location>
        <begin position="41"/>
        <end position="420"/>
    </location>
</feature>
<feature type="transmembrane region" description="Helical" evidence="9">
    <location>
        <begin position="397"/>
        <end position="416"/>
    </location>
</feature>
<dbReference type="PROSITE" id="PS00216">
    <property type="entry name" value="SUGAR_TRANSPORT_1"/>
    <property type="match status" value="1"/>
</dbReference>
<feature type="region of interest" description="Disordered" evidence="8">
    <location>
        <begin position="1"/>
        <end position="35"/>
    </location>
</feature>
<evidence type="ECO:0000313" key="12">
    <source>
        <dbReference type="Proteomes" id="UP001183414"/>
    </source>
</evidence>
<comment type="caution">
    <text evidence="11">The sequence shown here is derived from an EMBL/GenBank/DDBJ whole genome shotgun (WGS) entry which is preliminary data.</text>
</comment>
<comment type="similarity">
    <text evidence="2">Belongs to the major facilitator superfamily.</text>
</comment>
<dbReference type="EMBL" id="JAVREQ010000018">
    <property type="protein sequence ID" value="MDT0380895.1"/>
    <property type="molecule type" value="Genomic_DNA"/>
</dbReference>
<gene>
    <name evidence="11" type="ORF">RM572_19255</name>
</gene>
<evidence type="ECO:0000256" key="4">
    <source>
        <dbReference type="ARBA" id="ARBA00022475"/>
    </source>
</evidence>
<dbReference type="PANTHER" id="PTHR43271">
    <property type="entry name" value="BLL2771 PROTEIN"/>
    <property type="match status" value="1"/>
</dbReference>
<evidence type="ECO:0000256" key="7">
    <source>
        <dbReference type="ARBA" id="ARBA00023136"/>
    </source>
</evidence>
<evidence type="ECO:0000259" key="10">
    <source>
        <dbReference type="PROSITE" id="PS50850"/>
    </source>
</evidence>
<organism evidence="11 12">
    <name type="scientific">Streptomyces hazeniae</name>
    <dbReference type="NCBI Taxonomy" id="3075538"/>
    <lineage>
        <taxon>Bacteria</taxon>
        <taxon>Bacillati</taxon>
        <taxon>Actinomycetota</taxon>
        <taxon>Actinomycetes</taxon>
        <taxon>Kitasatosporales</taxon>
        <taxon>Streptomycetaceae</taxon>
        <taxon>Streptomyces</taxon>
    </lineage>
</organism>
<keyword evidence="3" id="KW-0813">Transport</keyword>
<feature type="transmembrane region" description="Helical" evidence="9">
    <location>
        <begin position="80"/>
        <end position="99"/>
    </location>
</feature>
<name>A0ABU2NV97_9ACTN</name>
<keyword evidence="6 9" id="KW-1133">Transmembrane helix</keyword>
<dbReference type="InterPro" id="IPR036259">
    <property type="entry name" value="MFS_trans_sf"/>
</dbReference>
<comment type="subcellular location">
    <subcellularLocation>
        <location evidence="1">Cell membrane</location>
        <topology evidence="1">Multi-pass membrane protein</topology>
    </subcellularLocation>
</comment>
<dbReference type="RefSeq" id="WP_311674599.1">
    <property type="nucleotide sequence ID" value="NZ_JAVREQ010000018.1"/>
</dbReference>
<keyword evidence="12" id="KW-1185">Reference proteome</keyword>
<evidence type="ECO:0000256" key="6">
    <source>
        <dbReference type="ARBA" id="ARBA00022989"/>
    </source>
</evidence>
<dbReference type="PROSITE" id="PS50850">
    <property type="entry name" value="MFS"/>
    <property type="match status" value="1"/>
</dbReference>
<feature type="transmembrane region" description="Helical" evidence="9">
    <location>
        <begin position="42"/>
        <end position="60"/>
    </location>
</feature>
<dbReference type="SUPFAM" id="SSF103473">
    <property type="entry name" value="MFS general substrate transporter"/>
    <property type="match status" value="1"/>
</dbReference>
<dbReference type="InterPro" id="IPR020846">
    <property type="entry name" value="MFS_dom"/>
</dbReference>
<reference evidence="12" key="1">
    <citation type="submission" date="2023-07" db="EMBL/GenBank/DDBJ databases">
        <title>30 novel species of actinomycetes from the DSMZ collection.</title>
        <authorList>
            <person name="Nouioui I."/>
        </authorList>
    </citation>
    <scope>NUCLEOTIDE SEQUENCE [LARGE SCALE GENOMIC DNA]</scope>
    <source>
        <strain evidence="12">DSM 42041</strain>
    </source>
</reference>
<dbReference type="Pfam" id="PF07690">
    <property type="entry name" value="MFS_1"/>
    <property type="match status" value="1"/>
</dbReference>
<feature type="transmembrane region" description="Helical" evidence="9">
    <location>
        <begin position="334"/>
        <end position="352"/>
    </location>
</feature>
<evidence type="ECO:0000256" key="5">
    <source>
        <dbReference type="ARBA" id="ARBA00022692"/>
    </source>
</evidence>